<organism evidence="2 3">
    <name type="scientific">Coemansia pectinata</name>
    <dbReference type="NCBI Taxonomy" id="1052879"/>
    <lineage>
        <taxon>Eukaryota</taxon>
        <taxon>Fungi</taxon>
        <taxon>Fungi incertae sedis</taxon>
        <taxon>Zoopagomycota</taxon>
        <taxon>Kickxellomycotina</taxon>
        <taxon>Kickxellomycetes</taxon>
        <taxon>Kickxellales</taxon>
        <taxon>Kickxellaceae</taxon>
        <taxon>Coemansia</taxon>
    </lineage>
</organism>
<accession>A0A9W8GLU2</accession>
<reference evidence="2" key="1">
    <citation type="submission" date="2022-07" db="EMBL/GenBank/DDBJ databases">
        <title>Phylogenomic reconstructions and comparative analyses of Kickxellomycotina fungi.</title>
        <authorList>
            <person name="Reynolds N.K."/>
            <person name="Stajich J.E."/>
            <person name="Barry K."/>
            <person name="Grigoriev I.V."/>
            <person name="Crous P."/>
            <person name="Smith M.E."/>
        </authorList>
    </citation>
    <scope>NUCLEOTIDE SEQUENCE</scope>
    <source>
        <strain evidence="2">BCRC 34297</strain>
    </source>
</reference>
<dbReference type="Proteomes" id="UP001140011">
    <property type="component" value="Unassembled WGS sequence"/>
</dbReference>
<dbReference type="Pfam" id="PF13589">
    <property type="entry name" value="HATPase_c_3"/>
    <property type="match status" value="1"/>
</dbReference>
<comment type="similarity">
    <text evidence="1">Belongs to the DNA mismatch repair MutL/HexB family.</text>
</comment>
<evidence type="ECO:0000313" key="3">
    <source>
        <dbReference type="Proteomes" id="UP001140011"/>
    </source>
</evidence>
<name>A0A9W8GLU2_9FUNG</name>
<dbReference type="GO" id="GO:0140664">
    <property type="term" value="F:ATP-dependent DNA damage sensor activity"/>
    <property type="evidence" value="ECO:0007669"/>
    <property type="project" value="InterPro"/>
</dbReference>
<keyword evidence="3" id="KW-1185">Reference proteome</keyword>
<dbReference type="Gene3D" id="3.30.565.10">
    <property type="entry name" value="Histidine kinase-like ATPase, C-terminal domain"/>
    <property type="match status" value="1"/>
</dbReference>
<proteinExistence type="inferred from homology"/>
<protein>
    <submittedName>
        <fullName evidence="2">DNA mismatch repair protein</fullName>
    </submittedName>
</protein>
<dbReference type="InterPro" id="IPR036890">
    <property type="entry name" value="HATPase_C_sf"/>
</dbReference>
<feature type="non-terminal residue" evidence="2">
    <location>
        <position position="128"/>
    </location>
</feature>
<dbReference type="PANTHER" id="PTHR10073">
    <property type="entry name" value="DNA MISMATCH REPAIR PROTEIN MLH, PMS, MUTL"/>
    <property type="match status" value="1"/>
</dbReference>
<dbReference type="PROSITE" id="PS00058">
    <property type="entry name" value="DNA_MISMATCH_REPAIR_1"/>
    <property type="match status" value="1"/>
</dbReference>
<comment type="caution">
    <text evidence="2">The sequence shown here is derived from an EMBL/GenBank/DDBJ whole genome shotgun (WGS) entry which is preliminary data.</text>
</comment>
<dbReference type="GO" id="GO:0006298">
    <property type="term" value="P:mismatch repair"/>
    <property type="evidence" value="ECO:0007669"/>
    <property type="project" value="InterPro"/>
</dbReference>
<dbReference type="GO" id="GO:0030983">
    <property type="term" value="F:mismatched DNA binding"/>
    <property type="evidence" value="ECO:0007669"/>
    <property type="project" value="InterPro"/>
</dbReference>
<dbReference type="GO" id="GO:0032389">
    <property type="term" value="C:MutLalpha complex"/>
    <property type="evidence" value="ECO:0007669"/>
    <property type="project" value="TreeGrafter"/>
</dbReference>
<dbReference type="OrthoDB" id="10263226at2759"/>
<sequence length="128" mass="13982">MSSESSKRKPAPIRKLEESVINRIAAGEIINRPSNALKELLENSLDAGATNISISVKDGGMKLLQIQDNGHGIRTEDLPLVCERFTTSKLKVYEDLSTIQTYGFRGEALASISHVSHLSITTKQADSE</sequence>
<evidence type="ECO:0000313" key="2">
    <source>
        <dbReference type="EMBL" id="KAJ2740450.1"/>
    </source>
</evidence>
<dbReference type="InterPro" id="IPR014762">
    <property type="entry name" value="DNA_mismatch_repair_CS"/>
</dbReference>
<evidence type="ECO:0000256" key="1">
    <source>
        <dbReference type="ARBA" id="ARBA00006082"/>
    </source>
</evidence>
<dbReference type="InterPro" id="IPR002099">
    <property type="entry name" value="MutL/Mlh/PMS"/>
</dbReference>
<dbReference type="GO" id="GO:0016887">
    <property type="term" value="F:ATP hydrolysis activity"/>
    <property type="evidence" value="ECO:0007669"/>
    <property type="project" value="InterPro"/>
</dbReference>
<dbReference type="NCBIfam" id="TIGR00585">
    <property type="entry name" value="mutl"/>
    <property type="match status" value="1"/>
</dbReference>
<dbReference type="EMBL" id="JANBUH010002217">
    <property type="protein sequence ID" value="KAJ2740450.1"/>
    <property type="molecule type" value="Genomic_DNA"/>
</dbReference>
<dbReference type="SUPFAM" id="SSF55874">
    <property type="entry name" value="ATPase domain of HSP90 chaperone/DNA topoisomerase II/histidine kinase"/>
    <property type="match status" value="1"/>
</dbReference>
<dbReference type="InterPro" id="IPR038973">
    <property type="entry name" value="MutL/Mlh/Pms-like"/>
</dbReference>
<gene>
    <name evidence="2" type="primary">MLH1</name>
    <name evidence="2" type="ORF">GGI19_007123</name>
</gene>
<dbReference type="PANTHER" id="PTHR10073:SF12">
    <property type="entry name" value="DNA MISMATCH REPAIR PROTEIN MLH1"/>
    <property type="match status" value="1"/>
</dbReference>
<dbReference type="GO" id="GO:0005524">
    <property type="term" value="F:ATP binding"/>
    <property type="evidence" value="ECO:0007669"/>
    <property type="project" value="InterPro"/>
</dbReference>
<dbReference type="AlphaFoldDB" id="A0A9W8GLU2"/>